<dbReference type="InterPro" id="IPR038185">
    <property type="entry name" value="MyTH4_dom_sf"/>
</dbReference>
<dbReference type="EMBL" id="CAXAMM010001761">
    <property type="protein sequence ID" value="CAK8993353.1"/>
    <property type="molecule type" value="Genomic_DNA"/>
</dbReference>
<evidence type="ECO:0000256" key="3">
    <source>
        <dbReference type="ARBA" id="ARBA00022737"/>
    </source>
</evidence>
<feature type="non-terminal residue" evidence="7">
    <location>
        <position position="1"/>
    </location>
</feature>
<evidence type="ECO:0000313" key="7">
    <source>
        <dbReference type="EMBL" id="CAK8993353.1"/>
    </source>
</evidence>
<feature type="compositionally biased region" description="Low complexity" evidence="4">
    <location>
        <begin position="287"/>
        <end position="302"/>
    </location>
</feature>
<dbReference type="PROSITE" id="PS51016">
    <property type="entry name" value="MYTH4"/>
    <property type="match status" value="1"/>
</dbReference>
<dbReference type="SUPFAM" id="SSF52047">
    <property type="entry name" value="RNI-like"/>
    <property type="match status" value="1"/>
</dbReference>
<keyword evidence="2" id="KW-0433">Leucine-rich repeat</keyword>
<feature type="compositionally biased region" description="Polar residues" evidence="4">
    <location>
        <begin position="393"/>
        <end position="403"/>
    </location>
</feature>
<dbReference type="PANTHER" id="PTHR24113:SF12">
    <property type="entry name" value="RAN GTPASE-ACTIVATING PROTEIN 1"/>
    <property type="match status" value="1"/>
</dbReference>
<feature type="compositionally biased region" description="Basic and acidic residues" evidence="4">
    <location>
        <begin position="339"/>
        <end position="356"/>
    </location>
</feature>
<dbReference type="Gene3D" id="1.10.555.10">
    <property type="entry name" value="Rho GTPase activation protein"/>
    <property type="match status" value="1"/>
</dbReference>
<dbReference type="Proteomes" id="UP001642464">
    <property type="component" value="Unassembled WGS sequence"/>
</dbReference>
<accession>A0ABP0HU33</accession>
<dbReference type="InterPro" id="IPR000857">
    <property type="entry name" value="MyTH4_dom"/>
</dbReference>
<reference evidence="7 8" key="1">
    <citation type="submission" date="2024-02" db="EMBL/GenBank/DDBJ databases">
        <authorList>
            <person name="Chen Y."/>
            <person name="Shah S."/>
            <person name="Dougan E. K."/>
            <person name="Thang M."/>
            <person name="Chan C."/>
        </authorList>
    </citation>
    <scope>NUCLEOTIDE SEQUENCE [LARGE SCALE GENOMIC DNA]</scope>
</reference>
<feature type="region of interest" description="Disordered" evidence="4">
    <location>
        <begin position="284"/>
        <end position="356"/>
    </location>
</feature>
<dbReference type="Gene3D" id="3.80.10.10">
    <property type="entry name" value="Ribonuclease Inhibitor"/>
    <property type="match status" value="1"/>
</dbReference>
<protein>
    <submittedName>
        <fullName evidence="7">Protein NLRC5</fullName>
    </submittedName>
</protein>
<dbReference type="InterPro" id="IPR000198">
    <property type="entry name" value="RhoGAP_dom"/>
</dbReference>
<dbReference type="Gene3D" id="1.25.40.530">
    <property type="entry name" value="MyTH4 domain"/>
    <property type="match status" value="1"/>
</dbReference>
<organism evidence="7 8">
    <name type="scientific">Durusdinium trenchii</name>
    <dbReference type="NCBI Taxonomy" id="1381693"/>
    <lineage>
        <taxon>Eukaryota</taxon>
        <taxon>Sar</taxon>
        <taxon>Alveolata</taxon>
        <taxon>Dinophyceae</taxon>
        <taxon>Suessiales</taxon>
        <taxon>Symbiodiniaceae</taxon>
        <taxon>Durusdinium</taxon>
    </lineage>
</organism>
<dbReference type="Pfam" id="PF00784">
    <property type="entry name" value="MyTH4"/>
    <property type="match status" value="1"/>
</dbReference>
<dbReference type="InterPro" id="IPR027038">
    <property type="entry name" value="RanGap"/>
</dbReference>
<evidence type="ECO:0000256" key="2">
    <source>
        <dbReference type="ARBA" id="ARBA00022614"/>
    </source>
</evidence>
<dbReference type="InterPro" id="IPR001611">
    <property type="entry name" value="Leu-rich_rpt"/>
</dbReference>
<evidence type="ECO:0000256" key="4">
    <source>
        <dbReference type="SAM" id="MobiDB-lite"/>
    </source>
</evidence>
<feature type="domain" description="Rho-GAP" evidence="5">
    <location>
        <begin position="1"/>
        <end position="233"/>
    </location>
</feature>
<dbReference type="PANTHER" id="PTHR24113">
    <property type="entry name" value="RAN GTPASE-ACTIVATING PROTEIN 1"/>
    <property type="match status" value="1"/>
</dbReference>
<keyword evidence="3" id="KW-0677">Repeat</keyword>
<gene>
    <name evidence="7" type="ORF">SCF082_LOCUS3471</name>
</gene>
<proteinExistence type="predicted"/>
<dbReference type="InterPro" id="IPR032675">
    <property type="entry name" value="LRR_dom_sf"/>
</dbReference>
<keyword evidence="8" id="KW-1185">Reference proteome</keyword>
<feature type="region of interest" description="Disordered" evidence="4">
    <location>
        <begin position="382"/>
        <end position="443"/>
    </location>
</feature>
<dbReference type="InterPro" id="IPR008936">
    <property type="entry name" value="Rho_GTPase_activation_prot"/>
</dbReference>
<feature type="region of interest" description="Disordered" evidence="4">
    <location>
        <begin position="1010"/>
        <end position="1029"/>
    </location>
</feature>
<evidence type="ECO:0000259" key="5">
    <source>
        <dbReference type="PROSITE" id="PS50238"/>
    </source>
</evidence>
<dbReference type="SMART" id="SM00368">
    <property type="entry name" value="LRR_RI"/>
    <property type="match status" value="3"/>
</dbReference>
<dbReference type="SUPFAM" id="SSF48350">
    <property type="entry name" value="GTPase activation domain, GAP"/>
    <property type="match status" value="1"/>
</dbReference>
<sequence>EQAVALHNALGCVRWLGKYVDGAFGTEFENGLFRVRAADSVSAELKHVMGLPEGLPYQKLCVFVSEQREKVGIVECANAISSFLKAVLRNLPEPMLSFDFCTKDLREFKLENVTDDIKRSEVGMNLAQDIIHEIVLVHRECSDELITVLVSLTAQLFSLLCSVTRNAAFNMDSYDLFVPFLPSVCGSRDPMQLIKEHNSIKSLNEQRRNAEVEGRAPPMTRLEVMVVFGHRIWGYTKLCLPTLPAAIDALRKVDAENTSKPDGAAVPTRKRDILKRILKKPKEWFHSESSSPANASMSSSHAKAQDAPGNYALPPGKQKPQTVASLASTTDTKGSYVSKENKVFREDPKIHQPDRVKSMRILSSSSDEQPFPLPLPADAAKSVAVPEPVKQQRPLSQSVSLQNPAPPAVSGPSIAMPQPGGSLSSPPALRPSTEADRRRSSVSSVGKELFRRVGARHWEENFVVPDWSRRLLVAHSTQADGERAMLRDEAARQEADLEDATALAGTAPASAAPDASAAVLELGGGLDVDEEDAAPSQGSPVCELARLEVEVADSDVQAECKAVTGGDYGQVLVLKPQGTDMVCMLGIEEHRQGLWERWLDNLVSLATFLERRDEEHLDDEELREMVRELKITAFGRRKIKVDGPETFETAASAAAFAELLNMHMEELAIHHSILDGKRGYDLFGEFERCRSLRRLVLSHCALHVGFLCKGLLCVSAHLEELELVHCDIGDDGAAAVCEALTWLPGLTLLKLGDNDITEKGGRALGFGIRRLPLLRQFDLSRNDVGDIGIESVAAGSAQLGHLETLVLHSCGAVARTTLDAIVKALVDNVNASVVGGIQVLDLQDNAFDSRAIKAFLARCSGLGAPQVIKLGKRRKSRLLMSIENAEAGADQVVDLGLPAFTGERLTSAEATTQGEGKDDTSSQVRVVFGKEIAPHRLVSAMAWLLNLPPGQVRAAEEQQGPSPEGSYQVMICDVDGPSEDLLELFAQGNETLQLLHVIKIEPVLQDPRTTSIVASSSPPPKQQRRGSLLLSSSMSSSVASGALSAQPMGRAGGKEATETLLRLVRQALAEEDLAHLKDQLREVAQAFAQLDAFVPSEDSDLERYLLELDRSQELAPMLSWALGRFVQLSASQVLVVRAYLSAAHGDVERAVASAEQGKYALGLMLSLAQVTQFESATLQAALVAQDVDMFANVMGQDLDDESEAAGGIRLANIIHNDLFARSTAQFLDLSGGPASSLEGETELEETYPGLVTELLSFERLNRKWTPRELQLQFTNRKRRFALSVPVRQAGDEDGSEPESGRFWRSLGDAKVDVAYTEAAGKISELLLQAMSDRHEGFAAAHEAFGIAHSNRAVGLVDELVCQLVCQVTCNPSLRSMDLGWRLLVVALRILRPSKALVQVLLRLLARRTEPERMLQWAQEALESALQYTAKQQRVVRVVAGDPSIRLDLLKQVLSDDDVFEVPVLCANGTGLKLNVSPFTSFGDLLHVVHESSAKYLRREGVAPESSVEADEATLWRDFAFTYSDVTEDDEDTQVMAWTADAHWWRWQLAIQHVLEEREPEAIQLALQQAICAPSTWYFDKHELQHDSLRAELVYWERAAALQRGHLCTSNPEALAYLCCLSAAVRISGGLAQLIALDTASQVRVCMGHLPKAVRRSVGKRPTNPWLQRFAAVVERFSAFFGTKAGALPELATLHCAFVAFLDTFPLAGGQVFRNVRGAGTGYGPRARVVVSAKGLFLLELTHDAHTSRAIALRWWTPLDDITRLQMARPGALLVATRRAGVLELEMPHPRRLYKAVVAHAAANLAVGNPTVPRQLCLLEFAHRFGDHLPAPPPPPPLYDTAGYATFPEVAGDASLLSTISFVLKERLEQQR</sequence>
<name>A0ABP0HU33_9DINO</name>
<feature type="domain" description="MyTH4" evidence="6">
    <location>
        <begin position="1297"/>
        <end position="1443"/>
    </location>
</feature>
<dbReference type="PROSITE" id="PS50238">
    <property type="entry name" value="RHOGAP"/>
    <property type="match status" value="1"/>
</dbReference>
<feature type="compositionally biased region" description="Polar residues" evidence="4">
    <location>
        <begin position="319"/>
        <end position="335"/>
    </location>
</feature>
<comment type="caution">
    <text evidence="7">The sequence shown here is derived from an EMBL/GenBank/DDBJ whole genome shotgun (WGS) entry which is preliminary data.</text>
</comment>
<evidence type="ECO:0000256" key="1">
    <source>
        <dbReference type="ARBA" id="ARBA00022468"/>
    </source>
</evidence>
<keyword evidence="1" id="KW-0343">GTPase activation</keyword>
<evidence type="ECO:0000259" key="6">
    <source>
        <dbReference type="PROSITE" id="PS51016"/>
    </source>
</evidence>
<dbReference type="Pfam" id="PF13516">
    <property type="entry name" value="LRR_6"/>
    <property type="match status" value="2"/>
</dbReference>
<evidence type="ECO:0000313" key="8">
    <source>
        <dbReference type="Proteomes" id="UP001642464"/>
    </source>
</evidence>